<dbReference type="InterPro" id="IPR027417">
    <property type="entry name" value="P-loop_NTPase"/>
</dbReference>
<organism evidence="2 3">
    <name type="scientific">Leucobacter iarius</name>
    <dbReference type="NCBI Taxonomy" id="333963"/>
    <lineage>
        <taxon>Bacteria</taxon>
        <taxon>Bacillati</taxon>
        <taxon>Actinomycetota</taxon>
        <taxon>Actinomycetes</taxon>
        <taxon>Micrococcales</taxon>
        <taxon>Microbacteriaceae</taxon>
        <taxon>Leucobacter</taxon>
    </lineage>
</organism>
<dbReference type="EMBL" id="BAAAOB010000004">
    <property type="protein sequence ID" value="GAA1796350.1"/>
    <property type="molecule type" value="Genomic_DNA"/>
</dbReference>
<accession>A0ABN2LQ97</accession>
<dbReference type="SMART" id="SM00421">
    <property type="entry name" value="HTH_LUXR"/>
    <property type="match status" value="1"/>
</dbReference>
<sequence>MTEPRRAVPVPRFFSVERERLFPRPAEDGEPAPLTIFCAPMGMGKTVLASQWLRSDVFDGVEVHWTSCLDADGDAGSLWRFLAEALRPDAPLGGGSGSPRSAAGPGDWFRAAQRAVERLDRRVMLVIDDYQELTSIRTDRDLARLISMSPLLLVTVLSHTLAGLDGPTVLSGLTAVEVDAGQLPFTLEETRELAARYGIDADYAARLHHEAAGWPLPIREVLQQIAGGATEGRIAARVRRFLEEYAAAPMSELGLRVLTLSAVCDRISLDLLASAVESSAVELEAALDELGRLGLITRHWYPEQTRLRCHPGLRAVLRARAVRELDEPELHRLRFRHAMDLGGDDPSRAVALLLEIEEYGDAARLLASFYPEGIGPNGEALIPLRGIPLARLREHPYLIGAHLLTEIGQGRCTRSEAEGMHRALLDAIAGREAVGDTELAIPTGALLITVERMRGDVGEALRRARELAQRMERARLSDDEAGAAGIPPEGVSVIYSAIAISALLSGDADLAERCFARALDAAERAGSGAKQHRALNGLAFAAAAKGETRRARGYLARIESLELVMDGAPSQFSVMSGVSARLMIAIEDRDLDTIARLLDTVEPVRNRTSEWSFFAMAEAELLRQEDVLAAVARLDRRVRDAERIFDTSSFTAVWLDAYAARMLAKAGNLGAAERRLAALDPEHPAVLVSRAALSLLEEDLAAAVAVATRFLRLRLPVWETIAGQAVRGVARWELGARDAAVADFTVAAGLVLEHASTSALEMLPYESLRELAAETARRGGPDLGAVVDAIPEALRYRQFEALTPAELRTLEALGAGPRTMAEVAEELFVTPHTVKFHMRSVYRKLGAGGRDEALRRARQMGLIAPERAPEYHL</sequence>
<dbReference type="Gene3D" id="3.40.50.300">
    <property type="entry name" value="P-loop containing nucleotide triphosphate hydrolases"/>
    <property type="match status" value="1"/>
</dbReference>
<dbReference type="InterPro" id="IPR011990">
    <property type="entry name" value="TPR-like_helical_dom_sf"/>
</dbReference>
<feature type="domain" description="HTH luxR-type" evidence="1">
    <location>
        <begin position="795"/>
        <end position="861"/>
    </location>
</feature>
<keyword evidence="3" id="KW-1185">Reference proteome</keyword>
<dbReference type="PROSITE" id="PS50043">
    <property type="entry name" value="HTH_LUXR_2"/>
    <property type="match status" value="1"/>
</dbReference>
<name>A0ABN2LQ97_9MICO</name>
<dbReference type="InterPro" id="IPR016032">
    <property type="entry name" value="Sig_transdc_resp-reg_C-effctor"/>
</dbReference>
<evidence type="ECO:0000313" key="2">
    <source>
        <dbReference type="EMBL" id="GAA1796350.1"/>
    </source>
</evidence>
<dbReference type="SUPFAM" id="SSF52540">
    <property type="entry name" value="P-loop containing nucleoside triphosphate hydrolases"/>
    <property type="match status" value="1"/>
</dbReference>
<comment type="caution">
    <text evidence="2">The sequence shown here is derived from an EMBL/GenBank/DDBJ whole genome shotgun (WGS) entry which is preliminary data.</text>
</comment>
<dbReference type="SUPFAM" id="SSF48452">
    <property type="entry name" value="TPR-like"/>
    <property type="match status" value="1"/>
</dbReference>
<proteinExistence type="predicted"/>
<protein>
    <recommendedName>
        <fullName evidence="1">HTH luxR-type domain-containing protein</fullName>
    </recommendedName>
</protein>
<dbReference type="Gene3D" id="1.25.40.10">
    <property type="entry name" value="Tetratricopeptide repeat domain"/>
    <property type="match status" value="1"/>
</dbReference>
<dbReference type="SUPFAM" id="SSF46894">
    <property type="entry name" value="C-terminal effector domain of the bipartite response regulators"/>
    <property type="match status" value="1"/>
</dbReference>
<dbReference type="InterPro" id="IPR036388">
    <property type="entry name" value="WH-like_DNA-bd_sf"/>
</dbReference>
<reference evidence="2 3" key="1">
    <citation type="journal article" date="2019" name="Int. J. Syst. Evol. Microbiol.">
        <title>The Global Catalogue of Microorganisms (GCM) 10K type strain sequencing project: providing services to taxonomists for standard genome sequencing and annotation.</title>
        <authorList>
            <consortium name="The Broad Institute Genomics Platform"/>
            <consortium name="The Broad Institute Genome Sequencing Center for Infectious Disease"/>
            <person name="Wu L."/>
            <person name="Ma J."/>
        </authorList>
    </citation>
    <scope>NUCLEOTIDE SEQUENCE [LARGE SCALE GENOMIC DNA]</scope>
    <source>
        <strain evidence="2 3">JCM 14736</strain>
    </source>
</reference>
<evidence type="ECO:0000313" key="3">
    <source>
        <dbReference type="Proteomes" id="UP001500851"/>
    </source>
</evidence>
<evidence type="ECO:0000259" key="1">
    <source>
        <dbReference type="PROSITE" id="PS50043"/>
    </source>
</evidence>
<dbReference type="Proteomes" id="UP001500851">
    <property type="component" value="Unassembled WGS sequence"/>
</dbReference>
<gene>
    <name evidence="2" type="ORF">GCM10009768_26710</name>
</gene>
<dbReference type="Pfam" id="PF00196">
    <property type="entry name" value="GerE"/>
    <property type="match status" value="1"/>
</dbReference>
<dbReference type="RefSeq" id="WP_344032983.1">
    <property type="nucleotide sequence ID" value="NZ_BAAAOB010000004.1"/>
</dbReference>
<dbReference type="InterPro" id="IPR000792">
    <property type="entry name" value="Tscrpt_reg_LuxR_C"/>
</dbReference>
<dbReference type="Gene3D" id="1.10.10.10">
    <property type="entry name" value="Winged helix-like DNA-binding domain superfamily/Winged helix DNA-binding domain"/>
    <property type="match status" value="1"/>
</dbReference>
<dbReference type="CDD" id="cd06170">
    <property type="entry name" value="LuxR_C_like"/>
    <property type="match status" value="1"/>
</dbReference>